<dbReference type="KEGG" id="acan:ACA1_228400"/>
<dbReference type="EMBL" id="KB007901">
    <property type="protein sequence ID" value="ELR21589.1"/>
    <property type="molecule type" value="Genomic_DNA"/>
</dbReference>
<dbReference type="RefSeq" id="XP_004346534.1">
    <property type="nucleotide sequence ID" value="XM_004346484.1"/>
</dbReference>
<dbReference type="GeneID" id="14922492"/>
<protein>
    <submittedName>
        <fullName evidence="1">Uncharacterized protein</fullName>
    </submittedName>
</protein>
<organism evidence="1 2">
    <name type="scientific">Acanthamoeba castellanii (strain ATCC 30010 / Neff)</name>
    <dbReference type="NCBI Taxonomy" id="1257118"/>
    <lineage>
        <taxon>Eukaryota</taxon>
        <taxon>Amoebozoa</taxon>
        <taxon>Discosea</taxon>
        <taxon>Longamoebia</taxon>
        <taxon>Centramoebida</taxon>
        <taxon>Acanthamoebidae</taxon>
        <taxon>Acanthamoeba</taxon>
    </lineage>
</organism>
<dbReference type="VEuPathDB" id="AmoebaDB:ACA1_228400"/>
<dbReference type="Proteomes" id="UP000011083">
    <property type="component" value="Unassembled WGS sequence"/>
</dbReference>
<proteinExistence type="predicted"/>
<evidence type="ECO:0000313" key="1">
    <source>
        <dbReference type="EMBL" id="ELR21589.1"/>
    </source>
</evidence>
<keyword evidence="2" id="KW-1185">Reference proteome</keyword>
<dbReference type="AlphaFoldDB" id="L8H7Y1"/>
<reference evidence="1 2" key="1">
    <citation type="journal article" date="2013" name="Genome Biol.">
        <title>Genome of Acanthamoeba castellanii highlights extensive lateral gene transfer and early evolution of tyrosine kinase signaling.</title>
        <authorList>
            <person name="Clarke M."/>
            <person name="Lohan A.J."/>
            <person name="Liu B."/>
            <person name="Lagkouvardos I."/>
            <person name="Roy S."/>
            <person name="Zafar N."/>
            <person name="Bertelli C."/>
            <person name="Schilde C."/>
            <person name="Kianianmomeni A."/>
            <person name="Burglin T.R."/>
            <person name="Frech C."/>
            <person name="Turcotte B."/>
            <person name="Kopec K.O."/>
            <person name="Synnott J.M."/>
            <person name="Choo C."/>
            <person name="Paponov I."/>
            <person name="Finkler A."/>
            <person name="Soon Heng Tan C."/>
            <person name="Hutchins A.P."/>
            <person name="Weinmeier T."/>
            <person name="Rattei T."/>
            <person name="Chu J.S."/>
            <person name="Gimenez G."/>
            <person name="Irimia M."/>
            <person name="Rigden D.J."/>
            <person name="Fitzpatrick D.A."/>
            <person name="Lorenzo-Morales J."/>
            <person name="Bateman A."/>
            <person name="Chiu C.H."/>
            <person name="Tang P."/>
            <person name="Hegemann P."/>
            <person name="Fromm H."/>
            <person name="Raoult D."/>
            <person name="Greub G."/>
            <person name="Miranda-Saavedra D."/>
            <person name="Chen N."/>
            <person name="Nash P."/>
            <person name="Ginger M.L."/>
            <person name="Horn M."/>
            <person name="Schaap P."/>
            <person name="Caler L."/>
            <person name="Loftus B."/>
        </authorList>
    </citation>
    <scope>NUCLEOTIDE SEQUENCE [LARGE SCALE GENOMIC DNA]</scope>
    <source>
        <strain evidence="1 2">Neff</strain>
    </source>
</reference>
<sequence length="149" mass="16663">MLSSAIWGPAICKACWNSSLPVQQRSAAIHILKQIINEDLSSLRSFCSSLYFTDETDGTRPKLFWTQEVWNYLLGEANLAKGISHVPLPLQQVIFCTHSDVALLDTEHMPELELQDVYALFFYVVDPNKAVREAIANLIVSASIWSGGH</sequence>
<gene>
    <name evidence="1" type="ORF">ACA1_228400</name>
</gene>
<name>L8H7Y1_ACACF</name>
<accession>L8H7Y1</accession>
<evidence type="ECO:0000313" key="2">
    <source>
        <dbReference type="Proteomes" id="UP000011083"/>
    </source>
</evidence>